<dbReference type="InterPro" id="IPR058923">
    <property type="entry name" value="RCC1-like_dom"/>
</dbReference>
<comment type="subcellular location">
    <subcellularLocation>
        <location evidence="2">Cytoplasm</location>
    </subcellularLocation>
</comment>
<evidence type="ECO:0000256" key="6">
    <source>
        <dbReference type="ARBA" id="ARBA00022527"/>
    </source>
</evidence>
<keyword evidence="13 16" id="KW-0067">ATP-binding</keyword>
<name>A0A8S9XHC5_APOLU</name>
<keyword evidence="9" id="KW-0479">Metal-binding</keyword>
<evidence type="ECO:0000256" key="3">
    <source>
        <dbReference type="ARBA" id="ARBA00010886"/>
    </source>
</evidence>
<dbReference type="PROSITE" id="PS00107">
    <property type="entry name" value="PROTEIN_KINASE_ATP"/>
    <property type="match status" value="1"/>
</dbReference>
<dbReference type="Pfam" id="PF25390">
    <property type="entry name" value="WD40_RLD"/>
    <property type="match status" value="1"/>
</dbReference>
<dbReference type="PANTHER" id="PTHR44535:SF5">
    <property type="entry name" value="PROTEIN KINASE DOMAIN-CONTAINING PROTEIN"/>
    <property type="match status" value="1"/>
</dbReference>
<dbReference type="GO" id="GO:0004674">
    <property type="term" value="F:protein serine/threonine kinase activity"/>
    <property type="evidence" value="ECO:0007669"/>
    <property type="project" value="UniProtKB-KW"/>
</dbReference>
<evidence type="ECO:0000313" key="19">
    <source>
        <dbReference type="Proteomes" id="UP000466442"/>
    </source>
</evidence>
<dbReference type="InterPro" id="IPR051997">
    <property type="entry name" value="STK_NEK"/>
</dbReference>
<sequence length="761" mass="83100">MANQTYRMLQSASSDSMSTNFSDQLQLSQNLSTSKSSSTKSYLESTYEKIRTVGKGAFGTAVLYKRLTDSKMVVLKEINMSELSASERQMALNEVEVLSVLHHPNIISYLGSFEADGMLVIEMEYADGGTLSQFIARAKSPIGELEILTLFKQIVSAIQYMHEHSILHRDLKTANIFLTKDDLVKIGDFGISKVMNTKSQAHTVLGTPYYISPEMCEGKQYDQKSDMWALGCILYELACREKTFQGSNLPALVNKIMKGSYEPLPTIYSSTLKLLVSDLLQKDPALRPPASVVSSRVSQLFEKTKKASSKNFNFKNGSKERSVLYTLSGHGKTFSLVPVALPPKSQIIDVAISSSHYIALTADGLVYTWGESKRGQLVLDSTPEWVNEPNLAESLMSKSIRQVGAGNGFSVFLGDSGMILTAGDGTSGSLGHGDYESIETPRLVESLLNVDVVQISCSENHVVALTRDGKVFTWGTLPSYRPITANTPQELAIENNLRISSVSAGPEATGLVTDCGKLLVQGNNAFNKLGLNHTFLGYTKTVEEAETPTRVTSLGKWFVTAVSFGRSHTAVLTRGGFVVTMGSNAESQLGHKHKYPSVASSVADRVITMAVCGPTYTAVKSQENAVYFWGTRFTQGSEITGNALRVSMTTLETQVVTTAQEILMLYASESQVSKGHFVTLSSLHPLWHCMFVLVDTTAPLGKLELQDSGIAEPALPEDNDEYDTLGPVPDWIKMELAQATVEWQGEYLPSSHSSSSRSRSK</sequence>
<dbReference type="InterPro" id="IPR011009">
    <property type="entry name" value="Kinase-like_dom_sf"/>
</dbReference>
<protein>
    <recommendedName>
        <fullName evidence="4">non-specific serine/threonine protein kinase</fullName>
        <ecNumber evidence="4">2.7.11.1</ecNumber>
    </recommendedName>
</protein>
<evidence type="ECO:0000259" key="17">
    <source>
        <dbReference type="PROSITE" id="PS50011"/>
    </source>
</evidence>
<proteinExistence type="inferred from homology"/>
<evidence type="ECO:0000256" key="16">
    <source>
        <dbReference type="PROSITE-ProRule" id="PRU10141"/>
    </source>
</evidence>
<dbReference type="GO" id="GO:0005737">
    <property type="term" value="C:cytoplasm"/>
    <property type="evidence" value="ECO:0007669"/>
    <property type="project" value="UniProtKB-SubCell"/>
</dbReference>
<evidence type="ECO:0000256" key="9">
    <source>
        <dbReference type="ARBA" id="ARBA00022723"/>
    </source>
</evidence>
<dbReference type="InterPro" id="IPR008271">
    <property type="entry name" value="Ser/Thr_kinase_AS"/>
</dbReference>
<dbReference type="GO" id="GO:0005524">
    <property type="term" value="F:ATP binding"/>
    <property type="evidence" value="ECO:0007669"/>
    <property type="project" value="UniProtKB-UniRule"/>
</dbReference>
<evidence type="ECO:0000256" key="14">
    <source>
        <dbReference type="ARBA" id="ARBA00022842"/>
    </source>
</evidence>
<dbReference type="Pfam" id="PF00069">
    <property type="entry name" value="Pkinase"/>
    <property type="match status" value="1"/>
</dbReference>
<feature type="repeat" description="RCC1" evidence="15">
    <location>
        <begin position="417"/>
        <end position="468"/>
    </location>
</feature>
<keyword evidence="8" id="KW-0808">Transferase</keyword>
<dbReference type="OrthoDB" id="248923at2759"/>
<keyword evidence="7" id="KW-0597">Phosphoprotein</keyword>
<dbReference type="InterPro" id="IPR017441">
    <property type="entry name" value="Protein_kinase_ATP_BS"/>
</dbReference>
<accession>A0A8S9XHC5</accession>
<dbReference type="Gene3D" id="3.30.200.20">
    <property type="entry name" value="Phosphorylase Kinase, domain 1"/>
    <property type="match status" value="1"/>
</dbReference>
<dbReference type="PROSITE" id="PS50011">
    <property type="entry name" value="PROTEIN_KINASE_DOM"/>
    <property type="match status" value="1"/>
</dbReference>
<comment type="caution">
    <text evidence="18">The sequence shown here is derived from an EMBL/GenBank/DDBJ whole genome shotgun (WGS) entry which is preliminary data.</text>
</comment>
<evidence type="ECO:0000256" key="5">
    <source>
        <dbReference type="ARBA" id="ARBA00022490"/>
    </source>
</evidence>
<dbReference type="FunFam" id="1.10.510.10:FF:000262">
    <property type="entry name" value="Serine/threonine-protein kinase Nek8"/>
    <property type="match status" value="1"/>
</dbReference>
<keyword evidence="5" id="KW-0963">Cytoplasm</keyword>
<evidence type="ECO:0000313" key="18">
    <source>
        <dbReference type="EMBL" id="KAF6206995.1"/>
    </source>
</evidence>
<reference evidence="18" key="1">
    <citation type="journal article" date="2021" name="Mol. Ecol. Resour.">
        <title>Apolygus lucorum genome provides insights into omnivorousness and mesophyll feeding.</title>
        <authorList>
            <person name="Liu Y."/>
            <person name="Liu H."/>
            <person name="Wang H."/>
            <person name="Huang T."/>
            <person name="Liu B."/>
            <person name="Yang B."/>
            <person name="Yin L."/>
            <person name="Li B."/>
            <person name="Zhang Y."/>
            <person name="Zhang S."/>
            <person name="Jiang F."/>
            <person name="Zhang X."/>
            <person name="Ren Y."/>
            <person name="Wang B."/>
            <person name="Wang S."/>
            <person name="Lu Y."/>
            <person name="Wu K."/>
            <person name="Fan W."/>
            <person name="Wang G."/>
        </authorList>
    </citation>
    <scope>NUCLEOTIDE SEQUENCE</scope>
    <source>
        <strain evidence="18">12Hb</strain>
    </source>
</reference>
<feature type="domain" description="Protein kinase" evidence="17">
    <location>
        <begin position="47"/>
        <end position="301"/>
    </location>
</feature>
<keyword evidence="12" id="KW-0418">Kinase</keyword>
<dbReference type="AlphaFoldDB" id="A0A8S9XHC5"/>
<dbReference type="FunFam" id="3.30.200.20:FF:000097">
    <property type="entry name" value="Probable serine/threonine-protein kinase nek1"/>
    <property type="match status" value="1"/>
</dbReference>
<keyword evidence="14" id="KW-0460">Magnesium</keyword>
<comment type="similarity">
    <text evidence="3">Belongs to the protein kinase superfamily. NEK Ser/Thr protein kinase family. NIMA subfamily.</text>
</comment>
<comment type="cofactor">
    <cofactor evidence="1">
        <name>Mg(2+)</name>
        <dbReference type="ChEBI" id="CHEBI:18420"/>
    </cofactor>
</comment>
<feature type="repeat" description="RCC1" evidence="15">
    <location>
        <begin position="516"/>
        <end position="575"/>
    </location>
</feature>
<evidence type="ECO:0000256" key="2">
    <source>
        <dbReference type="ARBA" id="ARBA00004496"/>
    </source>
</evidence>
<organism evidence="18 19">
    <name type="scientific">Apolygus lucorum</name>
    <name type="common">Small green plant bug</name>
    <name type="synonym">Lygocoris lucorum</name>
    <dbReference type="NCBI Taxonomy" id="248454"/>
    <lineage>
        <taxon>Eukaryota</taxon>
        <taxon>Metazoa</taxon>
        <taxon>Ecdysozoa</taxon>
        <taxon>Arthropoda</taxon>
        <taxon>Hexapoda</taxon>
        <taxon>Insecta</taxon>
        <taxon>Pterygota</taxon>
        <taxon>Neoptera</taxon>
        <taxon>Paraneoptera</taxon>
        <taxon>Hemiptera</taxon>
        <taxon>Heteroptera</taxon>
        <taxon>Panheteroptera</taxon>
        <taxon>Cimicomorpha</taxon>
        <taxon>Miridae</taxon>
        <taxon>Mirini</taxon>
        <taxon>Apolygus</taxon>
    </lineage>
</organism>
<dbReference type="Gene3D" id="2.130.10.30">
    <property type="entry name" value="Regulator of chromosome condensation 1/beta-lactamase-inhibitor protein II"/>
    <property type="match status" value="1"/>
</dbReference>
<keyword evidence="10" id="KW-0677">Repeat</keyword>
<dbReference type="PANTHER" id="PTHR44535">
    <property type="entry name" value="PROTEIN CBG16200"/>
    <property type="match status" value="1"/>
</dbReference>
<evidence type="ECO:0000256" key="1">
    <source>
        <dbReference type="ARBA" id="ARBA00001946"/>
    </source>
</evidence>
<dbReference type="Proteomes" id="UP000466442">
    <property type="component" value="Unassembled WGS sequence"/>
</dbReference>
<evidence type="ECO:0000256" key="4">
    <source>
        <dbReference type="ARBA" id="ARBA00012513"/>
    </source>
</evidence>
<dbReference type="PRINTS" id="PR00633">
    <property type="entry name" value="RCCNDNSATION"/>
</dbReference>
<feature type="repeat" description="RCC1" evidence="15">
    <location>
        <begin position="364"/>
        <end position="416"/>
    </location>
</feature>
<gene>
    <name evidence="18" type="ORF">GE061_018232</name>
</gene>
<feature type="binding site" evidence="16">
    <location>
        <position position="76"/>
    </location>
    <ligand>
        <name>ATP</name>
        <dbReference type="ChEBI" id="CHEBI:30616"/>
    </ligand>
</feature>
<dbReference type="SUPFAM" id="SSF50985">
    <property type="entry name" value="RCC1/BLIP-II"/>
    <property type="match status" value="1"/>
</dbReference>
<dbReference type="SMART" id="SM00220">
    <property type="entry name" value="S_TKc"/>
    <property type="match status" value="1"/>
</dbReference>
<keyword evidence="19" id="KW-1185">Reference proteome</keyword>
<dbReference type="SUPFAM" id="SSF56112">
    <property type="entry name" value="Protein kinase-like (PK-like)"/>
    <property type="match status" value="1"/>
</dbReference>
<evidence type="ECO:0000256" key="12">
    <source>
        <dbReference type="ARBA" id="ARBA00022777"/>
    </source>
</evidence>
<evidence type="ECO:0000256" key="11">
    <source>
        <dbReference type="ARBA" id="ARBA00022741"/>
    </source>
</evidence>
<dbReference type="PROSITE" id="PS00108">
    <property type="entry name" value="PROTEIN_KINASE_ST"/>
    <property type="match status" value="1"/>
</dbReference>
<evidence type="ECO:0000256" key="7">
    <source>
        <dbReference type="ARBA" id="ARBA00022553"/>
    </source>
</evidence>
<dbReference type="CDD" id="cd08215">
    <property type="entry name" value="STKc_Nek"/>
    <property type="match status" value="1"/>
</dbReference>
<keyword evidence="11 16" id="KW-0547">Nucleotide-binding</keyword>
<dbReference type="GO" id="GO:0046872">
    <property type="term" value="F:metal ion binding"/>
    <property type="evidence" value="ECO:0007669"/>
    <property type="project" value="UniProtKB-KW"/>
</dbReference>
<dbReference type="InterPro" id="IPR000719">
    <property type="entry name" value="Prot_kinase_dom"/>
</dbReference>
<dbReference type="PROSITE" id="PS50012">
    <property type="entry name" value="RCC1_3"/>
    <property type="match status" value="3"/>
</dbReference>
<dbReference type="InterPro" id="IPR009091">
    <property type="entry name" value="RCC1/BLIP-II"/>
</dbReference>
<evidence type="ECO:0000256" key="15">
    <source>
        <dbReference type="PROSITE-ProRule" id="PRU00235"/>
    </source>
</evidence>
<evidence type="ECO:0000256" key="13">
    <source>
        <dbReference type="ARBA" id="ARBA00022840"/>
    </source>
</evidence>
<dbReference type="EC" id="2.7.11.1" evidence="4"/>
<keyword evidence="6" id="KW-0723">Serine/threonine-protein kinase</keyword>
<dbReference type="EMBL" id="WIXP02000008">
    <property type="protein sequence ID" value="KAF6206995.1"/>
    <property type="molecule type" value="Genomic_DNA"/>
</dbReference>
<dbReference type="InterPro" id="IPR000408">
    <property type="entry name" value="Reg_chr_condens"/>
</dbReference>
<evidence type="ECO:0000256" key="10">
    <source>
        <dbReference type="ARBA" id="ARBA00022737"/>
    </source>
</evidence>
<evidence type="ECO:0000256" key="8">
    <source>
        <dbReference type="ARBA" id="ARBA00022679"/>
    </source>
</evidence>
<dbReference type="Gene3D" id="1.10.510.10">
    <property type="entry name" value="Transferase(Phosphotransferase) domain 1"/>
    <property type="match status" value="1"/>
</dbReference>